<gene>
    <name evidence="6" type="ORF">EWH70_24760</name>
</gene>
<dbReference type="Gene3D" id="2.40.110.10">
    <property type="entry name" value="Butyryl-CoA Dehydrogenase, subunit A, domain 2"/>
    <property type="match status" value="1"/>
</dbReference>
<comment type="similarity">
    <text evidence="1">Belongs to the acyl-CoA dehydrogenase family.</text>
</comment>
<evidence type="ECO:0000313" key="6">
    <source>
        <dbReference type="EMBL" id="RZQ61103.1"/>
    </source>
</evidence>
<dbReference type="PANTHER" id="PTHR43884:SF20">
    <property type="entry name" value="ACYL-COA DEHYDROGENASE FADE28"/>
    <property type="match status" value="1"/>
</dbReference>
<dbReference type="SUPFAM" id="SSF47203">
    <property type="entry name" value="Acyl-CoA dehydrogenase C-terminal domain-like"/>
    <property type="match status" value="1"/>
</dbReference>
<evidence type="ECO:0000256" key="2">
    <source>
        <dbReference type="ARBA" id="ARBA00022630"/>
    </source>
</evidence>
<dbReference type="PANTHER" id="PTHR43884">
    <property type="entry name" value="ACYL-COA DEHYDROGENASE"/>
    <property type="match status" value="1"/>
</dbReference>
<keyword evidence="4" id="KW-0560">Oxidoreductase</keyword>
<dbReference type="OrthoDB" id="8677713at2"/>
<protein>
    <submittedName>
        <fullName evidence="6">Acyl-CoA dehydrogenase</fullName>
    </submittedName>
</protein>
<dbReference type="InterPro" id="IPR036250">
    <property type="entry name" value="AcylCo_DH-like_C"/>
</dbReference>
<reference evidence="6 7" key="1">
    <citation type="submission" date="2019-02" db="EMBL/GenBank/DDBJ databases">
        <title>Draft genome sequence of Amycolatopsis sp. 8-3EHSu isolated from roots of Suaeda maritima.</title>
        <authorList>
            <person name="Duangmal K."/>
            <person name="Chantavorakit T."/>
        </authorList>
    </citation>
    <scope>NUCLEOTIDE SEQUENCE [LARGE SCALE GENOMIC DNA]</scope>
    <source>
        <strain evidence="6 7">8-3EHSu</strain>
    </source>
</reference>
<evidence type="ECO:0000256" key="4">
    <source>
        <dbReference type="ARBA" id="ARBA00023002"/>
    </source>
</evidence>
<keyword evidence="7" id="KW-1185">Reference proteome</keyword>
<dbReference type="InterPro" id="IPR009075">
    <property type="entry name" value="AcylCo_DH/oxidase_C"/>
</dbReference>
<keyword evidence="2" id="KW-0285">Flavoprotein</keyword>
<dbReference type="Proteomes" id="UP000292003">
    <property type="component" value="Unassembled WGS sequence"/>
</dbReference>
<evidence type="ECO:0000313" key="7">
    <source>
        <dbReference type="Proteomes" id="UP000292003"/>
    </source>
</evidence>
<dbReference type="RefSeq" id="WP_130477917.1">
    <property type="nucleotide sequence ID" value="NZ_SFCC01000013.1"/>
</dbReference>
<dbReference type="SUPFAM" id="SSF56645">
    <property type="entry name" value="Acyl-CoA dehydrogenase NM domain-like"/>
    <property type="match status" value="1"/>
</dbReference>
<evidence type="ECO:0000256" key="1">
    <source>
        <dbReference type="ARBA" id="ARBA00009347"/>
    </source>
</evidence>
<comment type="caution">
    <text evidence="6">The sequence shown here is derived from an EMBL/GenBank/DDBJ whole genome shotgun (WGS) entry which is preliminary data.</text>
</comment>
<organism evidence="6 7">
    <name type="scientific">Amycolatopsis suaedae</name>
    <dbReference type="NCBI Taxonomy" id="2510978"/>
    <lineage>
        <taxon>Bacteria</taxon>
        <taxon>Bacillati</taxon>
        <taxon>Actinomycetota</taxon>
        <taxon>Actinomycetes</taxon>
        <taxon>Pseudonocardiales</taxon>
        <taxon>Pseudonocardiaceae</taxon>
        <taxon>Amycolatopsis</taxon>
    </lineage>
</organism>
<dbReference type="InterPro" id="IPR009100">
    <property type="entry name" value="AcylCoA_DH/oxidase_NM_dom_sf"/>
</dbReference>
<sequence>MDFTLTDDQVSLVTAARDYLTRAHPATADRSTVDTQSWPELLRQGWLDPGLGVVERALLAEEGGRALHPAPWWPAAAALPLHAADGPVALVDAVPACRAVVTDGRWSLYGAAAGVTGADTAAELVVAARTPAGPAVFAVPVPADGVAVVTGTGIDPLRPPCDVAFAGAAARPLVTPPDAAAALTAARRHAAVLLCCEAVGVADAALRLAVEHAGDRVQFDRPIGSFQAVAHQLAEAYADVELARSLAYRAACALAASSADLADALACAAHACPRAAVSVAETAVQVCGGMGVTWEFPLHRRLRRALWTEATLAGEAAGVLDAAGLLR</sequence>
<feature type="domain" description="Acyl-CoA dehydrogenase/oxidase C-terminal" evidence="5">
    <location>
        <begin position="189"/>
        <end position="308"/>
    </location>
</feature>
<dbReference type="EMBL" id="SFCC01000013">
    <property type="protein sequence ID" value="RZQ61103.1"/>
    <property type="molecule type" value="Genomic_DNA"/>
</dbReference>
<dbReference type="GO" id="GO:0003995">
    <property type="term" value="F:acyl-CoA dehydrogenase activity"/>
    <property type="evidence" value="ECO:0007669"/>
    <property type="project" value="TreeGrafter"/>
</dbReference>
<dbReference type="Pfam" id="PF00441">
    <property type="entry name" value="Acyl-CoA_dh_1"/>
    <property type="match status" value="1"/>
</dbReference>
<dbReference type="AlphaFoldDB" id="A0A4Q7J430"/>
<evidence type="ECO:0000256" key="3">
    <source>
        <dbReference type="ARBA" id="ARBA00022827"/>
    </source>
</evidence>
<evidence type="ECO:0000259" key="5">
    <source>
        <dbReference type="Pfam" id="PF00441"/>
    </source>
</evidence>
<name>A0A4Q7J430_9PSEU</name>
<dbReference type="InterPro" id="IPR046373">
    <property type="entry name" value="Acyl-CoA_Oxase/DH_mid-dom_sf"/>
</dbReference>
<proteinExistence type="inferred from homology"/>
<dbReference type="Gene3D" id="1.20.140.10">
    <property type="entry name" value="Butyryl-CoA Dehydrogenase, subunit A, domain 3"/>
    <property type="match status" value="1"/>
</dbReference>
<keyword evidence="3" id="KW-0274">FAD</keyword>
<accession>A0A4Q7J430</accession>